<dbReference type="RefSeq" id="XP_024692750.1">
    <property type="nucleotide sequence ID" value="XM_024841207.1"/>
</dbReference>
<reference evidence="1" key="1">
    <citation type="submission" date="2016-12" db="EMBL/GenBank/DDBJ databases">
        <title>The genomes of Aspergillus section Nigri reveals drivers in fungal speciation.</title>
        <authorList>
            <consortium name="DOE Joint Genome Institute"/>
            <person name="Vesth T.C."/>
            <person name="Nybo J."/>
            <person name="Theobald S."/>
            <person name="Brandl J."/>
            <person name="Frisvad J.C."/>
            <person name="Nielsen K.F."/>
            <person name="Lyhne E.K."/>
            <person name="Kogle M.E."/>
            <person name="Kuo A."/>
            <person name="Riley R."/>
            <person name="Clum A."/>
            <person name="Nolan M."/>
            <person name="Lipzen A."/>
            <person name="Salamov A."/>
            <person name="Henrissat B."/>
            <person name="Wiebenga A."/>
            <person name="De vries R.P."/>
            <person name="Grigoriev I.V."/>
            <person name="Mortensen U.H."/>
            <person name="Andersen M.R."/>
            <person name="Baker S.E."/>
        </authorList>
    </citation>
    <scope>NUCLEOTIDE SEQUENCE</scope>
    <source>
        <strain evidence="1">IBT 28561</strain>
    </source>
</reference>
<name>A0A2I1D2Q0_ASPC2</name>
<dbReference type="Proteomes" id="UP000234254">
    <property type="component" value="Unassembled WGS sequence"/>
</dbReference>
<dbReference type="GeneID" id="36548731"/>
<dbReference type="VEuPathDB" id="FungiDB:P168DRAFT_327138"/>
<evidence type="ECO:0000313" key="2">
    <source>
        <dbReference type="Proteomes" id="UP000234254"/>
    </source>
</evidence>
<gene>
    <name evidence="1" type="ORF">P168DRAFT_327138</name>
</gene>
<comment type="caution">
    <text evidence="1">The sequence shown here is derived from an EMBL/GenBank/DDBJ whole genome shotgun (WGS) entry which is preliminary data.</text>
</comment>
<evidence type="ECO:0000313" key="1">
    <source>
        <dbReference type="EMBL" id="PKY04156.1"/>
    </source>
</evidence>
<dbReference type="EMBL" id="MSFM01000006">
    <property type="protein sequence ID" value="PKY04156.1"/>
    <property type="molecule type" value="Genomic_DNA"/>
</dbReference>
<dbReference type="AlphaFoldDB" id="A0A2I1D2Q0"/>
<dbReference type="OrthoDB" id="4499271at2759"/>
<protein>
    <submittedName>
        <fullName evidence="1">Uncharacterized protein</fullName>
    </submittedName>
</protein>
<accession>A0A2I1D2Q0</accession>
<keyword evidence="2" id="KW-1185">Reference proteome</keyword>
<proteinExistence type="predicted"/>
<organism evidence="1 2">
    <name type="scientific">Aspergillus campestris (strain IBT 28561)</name>
    <dbReference type="NCBI Taxonomy" id="1392248"/>
    <lineage>
        <taxon>Eukaryota</taxon>
        <taxon>Fungi</taxon>
        <taxon>Dikarya</taxon>
        <taxon>Ascomycota</taxon>
        <taxon>Pezizomycotina</taxon>
        <taxon>Eurotiomycetes</taxon>
        <taxon>Eurotiomycetidae</taxon>
        <taxon>Eurotiales</taxon>
        <taxon>Aspergillaceae</taxon>
        <taxon>Aspergillus</taxon>
        <taxon>Aspergillus subgen. Circumdati</taxon>
    </lineage>
</organism>
<sequence>MSDFKYTGYIPDRELIVEIDKILRAAGIPSVLWYTGAMDIYGVPTYEPVFDFVIPDHQMDAAVQTLKDAGFSDGDGKDIVGTCYWQCRRKKEDIQTTAPWPCHWFHLHTAPWTPDKTLSEDKYNSMLLSHDHADLCLHRKSETFWALPDPSLEDPAPDDPNYMLATDPRVPVWGYPVLTGGRYTVPGCRVQIPTPSRCTESLILDKVRKLEMVDHGFWWERHLMYMKQYVYKKTIDEGFLSPATLDPSLGKIWKAYLKSHAPVKEFHRKYFTPLPEALIRKGTLPDTAVPWVMTADEELVLIYARAAEDRAIRERRAAEKNCRGNRYRWNGCHWNGCHWNGCHWNGCPLTWLLLKGLLLHSSIKL</sequence>